<keyword evidence="3 7" id="KW-0812">Transmembrane</keyword>
<name>A0A939KEE2_9BURK</name>
<evidence type="ECO:0000256" key="7">
    <source>
        <dbReference type="SAM" id="Phobius"/>
    </source>
</evidence>
<comment type="subcellular location">
    <subcellularLocation>
        <location evidence="1">Membrane</location>
        <topology evidence="1">Single-pass membrane protein</topology>
    </subcellularLocation>
</comment>
<feature type="transmembrane region" description="Helical" evidence="7">
    <location>
        <begin position="6"/>
        <end position="22"/>
    </location>
</feature>
<dbReference type="Gene3D" id="1.20.1440.20">
    <property type="entry name" value="LemA-like domain"/>
    <property type="match status" value="1"/>
</dbReference>
<comment type="caution">
    <text evidence="8">The sequence shown here is derived from an EMBL/GenBank/DDBJ whole genome shotgun (WGS) entry which is preliminary data.</text>
</comment>
<dbReference type="PANTHER" id="PTHR34478:SF1">
    <property type="entry name" value="PROTEIN LEMA"/>
    <property type="match status" value="1"/>
</dbReference>
<dbReference type="SUPFAM" id="SSF140478">
    <property type="entry name" value="LemA-like"/>
    <property type="match status" value="1"/>
</dbReference>
<dbReference type="Proteomes" id="UP000664731">
    <property type="component" value="Unassembled WGS sequence"/>
</dbReference>
<keyword evidence="5 7" id="KW-0472">Membrane</keyword>
<keyword evidence="4 7" id="KW-1133">Transmembrane helix</keyword>
<evidence type="ECO:0000256" key="6">
    <source>
        <dbReference type="SAM" id="Coils"/>
    </source>
</evidence>
<evidence type="ECO:0000313" key="9">
    <source>
        <dbReference type="Proteomes" id="UP000664731"/>
    </source>
</evidence>
<accession>A0A939KEE2</accession>
<organism evidence="8 9">
    <name type="scientific">Comamonas denitrificans</name>
    <dbReference type="NCBI Taxonomy" id="117506"/>
    <lineage>
        <taxon>Bacteria</taxon>
        <taxon>Pseudomonadati</taxon>
        <taxon>Pseudomonadota</taxon>
        <taxon>Betaproteobacteria</taxon>
        <taxon>Burkholderiales</taxon>
        <taxon>Comamonadaceae</taxon>
        <taxon>Comamonas</taxon>
    </lineage>
</organism>
<keyword evidence="9" id="KW-1185">Reference proteome</keyword>
<keyword evidence="6" id="KW-0175">Coiled coil</keyword>
<reference evidence="8" key="1">
    <citation type="submission" date="2021-03" db="EMBL/GenBank/DDBJ databases">
        <title>Comamonas denitrificans.</title>
        <authorList>
            <person name="Finster K."/>
        </authorList>
    </citation>
    <scope>NUCLEOTIDE SEQUENCE</scope>
    <source>
        <strain evidence="8">MM2021_4</strain>
    </source>
</reference>
<evidence type="ECO:0000256" key="4">
    <source>
        <dbReference type="ARBA" id="ARBA00022989"/>
    </source>
</evidence>
<evidence type="ECO:0000256" key="3">
    <source>
        <dbReference type="ARBA" id="ARBA00022692"/>
    </source>
</evidence>
<dbReference type="GO" id="GO:0016020">
    <property type="term" value="C:membrane"/>
    <property type="evidence" value="ECO:0007669"/>
    <property type="project" value="UniProtKB-SubCell"/>
</dbReference>
<evidence type="ECO:0000256" key="1">
    <source>
        <dbReference type="ARBA" id="ARBA00004167"/>
    </source>
</evidence>
<dbReference type="PANTHER" id="PTHR34478">
    <property type="entry name" value="PROTEIN LEMA"/>
    <property type="match status" value="1"/>
</dbReference>
<protein>
    <submittedName>
        <fullName evidence="8">LemA family protein</fullName>
    </submittedName>
</protein>
<evidence type="ECO:0000313" key="8">
    <source>
        <dbReference type="EMBL" id="MBO1249318.1"/>
    </source>
</evidence>
<sequence>MSTTVWMAIGVAVVVVFWAAAVHNRLRQLRNRVDNAFAQIDVQLKRRHDLIPNLVEVARGYMAHESSTLEAVARARGQAAQAAAHARRHPGQAAAMASLAGAEAALGSSLGQLMVLTESYPDLKADAQMQSLSEEITSTENRLGFARQAYNDEILAYNDQASQFPDLLIARLIGFAHLDMLQATESAQERAAPQVRF</sequence>
<dbReference type="Pfam" id="PF04011">
    <property type="entry name" value="LemA"/>
    <property type="match status" value="1"/>
</dbReference>
<dbReference type="AlphaFoldDB" id="A0A939KEE2"/>
<evidence type="ECO:0000256" key="2">
    <source>
        <dbReference type="ARBA" id="ARBA00008854"/>
    </source>
</evidence>
<evidence type="ECO:0000256" key="5">
    <source>
        <dbReference type="ARBA" id="ARBA00023136"/>
    </source>
</evidence>
<dbReference type="InterPro" id="IPR007156">
    <property type="entry name" value="MamQ_LemA"/>
</dbReference>
<feature type="coiled-coil region" evidence="6">
    <location>
        <begin position="19"/>
        <end position="46"/>
    </location>
</feature>
<dbReference type="InterPro" id="IPR023353">
    <property type="entry name" value="LemA-like_dom_sf"/>
</dbReference>
<comment type="similarity">
    <text evidence="2">Belongs to the LemA family.</text>
</comment>
<proteinExistence type="inferred from homology"/>
<gene>
    <name evidence="8" type="ORF">J1777_05635</name>
</gene>
<dbReference type="RefSeq" id="WP_207574840.1">
    <property type="nucleotide sequence ID" value="NZ_JAFNME010000009.1"/>
</dbReference>
<dbReference type="EMBL" id="JAFNME010000009">
    <property type="protein sequence ID" value="MBO1249318.1"/>
    <property type="molecule type" value="Genomic_DNA"/>
</dbReference>